<evidence type="ECO:0000256" key="3">
    <source>
        <dbReference type="ARBA" id="ARBA00022729"/>
    </source>
</evidence>
<evidence type="ECO:0000256" key="5">
    <source>
        <dbReference type="ARBA" id="ARBA00023295"/>
    </source>
</evidence>
<dbReference type="Pfam" id="PF12951">
    <property type="entry name" value="PATR"/>
    <property type="match status" value="1"/>
</dbReference>
<comment type="similarity">
    <text evidence="2">Belongs to the glycosyl hydrolase 43 family.</text>
</comment>
<dbReference type="InterPro" id="IPR018247">
    <property type="entry name" value="EF_Hand_1_Ca_BS"/>
</dbReference>
<protein>
    <submittedName>
        <fullName evidence="8">Intracellular endo-alpha-(1-&gt;5)-L-arabinanase</fullName>
        <ecNumber evidence="8">3.2.1.99</ecNumber>
    </submittedName>
</protein>
<evidence type="ECO:0000313" key="8">
    <source>
        <dbReference type="EMBL" id="TWT77876.1"/>
    </source>
</evidence>
<accession>A0A5C5YSM5</accession>
<dbReference type="SUPFAM" id="SSF75005">
    <property type="entry name" value="Arabinanase/levansucrase/invertase"/>
    <property type="match status" value="1"/>
</dbReference>
<dbReference type="Pfam" id="PF04616">
    <property type="entry name" value="Glyco_hydro_43"/>
    <property type="match status" value="1"/>
</dbReference>
<dbReference type="RefSeq" id="WP_146585771.1">
    <property type="nucleotide sequence ID" value="NZ_SJPO01000003.1"/>
</dbReference>
<name>A0A5C5YSM5_9BACT</name>
<dbReference type="OrthoDB" id="9801455at2"/>
<dbReference type="GO" id="GO:0046558">
    <property type="term" value="F:arabinan endo-1,5-alpha-L-arabinosidase activity"/>
    <property type="evidence" value="ECO:0007669"/>
    <property type="project" value="UniProtKB-EC"/>
</dbReference>
<feature type="active site" description="Proton acceptor" evidence="6">
    <location>
        <position position="42"/>
    </location>
</feature>
<dbReference type="InterPro" id="IPR023296">
    <property type="entry name" value="Glyco_hydro_beta-prop_sf"/>
</dbReference>
<reference evidence="8 9" key="1">
    <citation type="submission" date="2019-02" db="EMBL/GenBank/DDBJ databases">
        <title>Deep-cultivation of Planctomycetes and their phenomic and genomic characterization uncovers novel biology.</title>
        <authorList>
            <person name="Wiegand S."/>
            <person name="Jogler M."/>
            <person name="Boedeker C."/>
            <person name="Pinto D."/>
            <person name="Vollmers J."/>
            <person name="Rivas-Marin E."/>
            <person name="Kohn T."/>
            <person name="Peeters S.H."/>
            <person name="Heuer A."/>
            <person name="Rast P."/>
            <person name="Oberbeckmann S."/>
            <person name="Bunk B."/>
            <person name="Jeske O."/>
            <person name="Meyerdierks A."/>
            <person name="Storesund J.E."/>
            <person name="Kallscheuer N."/>
            <person name="Luecker S."/>
            <person name="Lage O.M."/>
            <person name="Pohl T."/>
            <person name="Merkel B.J."/>
            <person name="Hornburger P."/>
            <person name="Mueller R.-W."/>
            <person name="Bruemmer F."/>
            <person name="Labrenz M."/>
            <person name="Spormann A.M."/>
            <person name="Op Den Camp H."/>
            <person name="Overmann J."/>
            <person name="Amann R."/>
            <person name="Jetten M.S.M."/>
            <person name="Mascher T."/>
            <person name="Medema M.H."/>
            <person name="Devos D.P."/>
            <person name="Kaster A.-K."/>
            <person name="Ovreas L."/>
            <person name="Rohde M."/>
            <person name="Galperin M.Y."/>
            <person name="Jogler C."/>
        </authorList>
    </citation>
    <scope>NUCLEOTIDE SEQUENCE [LARGE SCALE GENOMIC DNA]</scope>
    <source>
        <strain evidence="8 9">Pla123a</strain>
    </source>
</reference>
<evidence type="ECO:0000256" key="1">
    <source>
        <dbReference type="ARBA" id="ARBA00004834"/>
    </source>
</evidence>
<feature type="active site" description="Proton donor" evidence="6">
    <location>
        <position position="217"/>
    </location>
</feature>
<dbReference type="NCBIfam" id="TIGR04393">
    <property type="entry name" value="rpt_T5SS_PEPC"/>
    <property type="match status" value="1"/>
</dbReference>
<evidence type="ECO:0000256" key="7">
    <source>
        <dbReference type="PIRSR" id="PIRSR606710-2"/>
    </source>
</evidence>
<feature type="site" description="Important for catalytic activity, responsible for pKa modulation of the active site Glu and correct orientation of both the proton donor and substrate" evidence="7">
    <location>
        <position position="163"/>
    </location>
</feature>
<dbReference type="PANTHER" id="PTHR43301:SF3">
    <property type="entry name" value="ARABINAN ENDO-1,5-ALPHA-L-ARABINOSIDASE A-RELATED"/>
    <property type="match status" value="1"/>
</dbReference>
<keyword evidence="4 8" id="KW-0378">Hydrolase</keyword>
<dbReference type="InterPro" id="IPR006710">
    <property type="entry name" value="Glyco_hydro_43"/>
</dbReference>
<keyword evidence="5 8" id="KW-0326">Glycosidase</keyword>
<dbReference type="GO" id="GO:0005975">
    <property type="term" value="P:carbohydrate metabolic process"/>
    <property type="evidence" value="ECO:0007669"/>
    <property type="project" value="InterPro"/>
</dbReference>
<evidence type="ECO:0000313" key="9">
    <source>
        <dbReference type="Proteomes" id="UP000318478"/>
    </source>
</evidence>
<dbReference type="Proteomes" id="UP000318478">
    <property type="component" value="Unassembled WGS sequence"/>
</dbReference>
<organism evidence="8 9">
    <name type="scientific">Posidoniimonas polymericola</name>
    <dbReference type="NCBI Taxonomy" id="2528002"/>
    <lineage>
        <taxon>Bacteria</taxon>
        <taxon>Pseudomonadati</taxon>
        <taxon>Planctomycetota</taxon>
        <taxon>Planctomycetia</taxon>
        <taxon>Pirellulales</taxon>
        <taxon>Lacipirellulaceae</taxon>
        <taxon>Posidoniimonas</taxon>
    </lineage>
</organism>
<keyword evidence="9" id="KW-1185">Reference proteome</keyword>
<dbReference type="InterPro" id="IPR050727">
    <property type="entry name" value="GH43_arabinanases"/>
</dbReference>
<dbReference type="InterPro" id="IPR030895">
    <property type="entry name" value="T5SS_PEPC_rpt"/>
</dbReference>
<keyword evidence="3" id="KW-0732">Signal</keyword>
<evidence type="ECO:0000256" key="4">
    <source>
        <dbReference type="ARBA" id="ARBA00022801"/>
    </source>
</evidence>
<dbReference type="AlphaFoldDB" id="A0A5C5YSM5"/>
<proteinExistence type="inferred from homology"/>
<dbReference type="PROSITE" id="PS00018">
    <property type="entry name" value="EF_HAND_1"/>
    <property type="match status" value="1"/>
</dbReference>
<dbReference type="SUPFAM" id="SSF51126">
    <property type="entry name" value="Pectin lyase-like"/>
    <property type="match status" value="1"/>
</dbReference>
<dbReference type="PANTHER" id="PTHR43301">
    <property type="entry name" value="ARABINAN ENDO-1,5-ALPHA-L-ARABINOSIDASE"/>
    <property type="match status" value="1"/>
</dbReference>
<dbReference type="Gene3D" id="2.115.10.20">
    <property type="entry name" value="Glycosyl hydrolase domain, family 43"/>
    <property type="match status" value="1"/>
</dbReference>
<dbReference type="InterPro" id="IPR013425">
    <property type="entry name" value="Autotrns_rpt"/>
</dbReference>
<dbReference type="EMBL" id="SJPO01000003">
    <property type="protein sequence ID" value="TWT77876.1"/>
    <property type="molecule type" value="Genomic_DNA"/>
</dbReference>
<gene>
    <name evidence="8" type="primary">abnB_1</name>
    <name evidence="8" type="ORF">Pla123a_16740</name>
</gene>
<dbReference type="InterPro" id="IPR011050">
    <property type="entry name" value="Pectin_lyase_fold/virulence"/>
</dbReference>
<evidence type="ECO:0000256" key="6">
    <source>
        <dbReference type="PIRSR" id="PIRSR606710-1"/>
    </source>
</evidence>
<dbReference type="EC" id="3.2.1.99" evidence="8"/>
<comment type="caution">
    <text evidence="8">The sequence shown here is derived from an EMBL/GenBank/DDBJ whole genome shotgun (WGS) entry which is preliminary data.</text>
</comment>
<dbReference type="CDD" id="cd08998">
    <property type="entry name" value="GH43_Arb43a-like"/>
    <property type="match status" value="1"/>
</dbReference>
<evidence type="ECO:0000256" key="2">
    <source>
        <dbReference type="ARBA" id="ARBA00009865"/>
    </source>
</evidence>
<sequence length="1058" mass="106963">MLPPAHIPAARTVAVYAAVCLAGMLGVGRVAAQLTGTLGAHDPSTVIYDDGRYYYFATGDRLAVRSSSNLSSWTGEPAAFDAVPSWVAGAVPGYSGQSLWAPDVIKLGDQFALYYSASVWGTKLSAIGYATSPTLDPDAPDYGWTDHGMIISSNHGSPYNAIDPSLMLDESTGKLWMTWGSFNNGIYVKEMNPTTGAPLNSSPGVNVAAPSPTPEIEGAAMLQHNGDYYLFTNWGGCCSGVDSTYNIRVGRSTSPTGPFLDRDGVNMLNDGGTLFFDDDGRKVGPGHFSLTNVGGREQFSYHYYDANAVGAPTFGLRDLYWSDDGWPMLAEVDSRWGASLAGDWSDPANWTGAGVPDGLGHIATFDGPGSGRTLYQLALGAVGRTVGTLNFRSPARYQIGEAGGPTLTLNDTAGETATLNATEGYHTILAPVNAVDALEVNSGANAAITLGGPLTAPSLDKYGFGELYLGGTSNIAGSVFVRRGVLGVTGAVTANSFCSVGATVGENAQLTVSGTGSFTANGDLNIGDTGDANTPATGTLTITDQASVTVTASGGFYVGSGFFANTRAEGAVVQSGGTLTVTRSTDGSFVVGGRTSNQANGSYTLTGGVVAANTNVAIGNRGAGVFEQHGGQFNAAGHISIARYSGSTGSWTLSGGSLLQTSGRRAIYVGEQGQGVLTLDADAEVHTNSAVTLGLQAGSEGDLVLDGGLLAAPGISRGSGVGNLWLNGGLLQATTTNVLFLTGLTSAQVQAGGARFDTQAHAITVGQTLTHHAGLGATADGGLQKLGDGKLTLTAANAFTGPTVIEAGTLLASNTSGSATGLAGVVVNAGGVLGGNGSAAGQTTVHSGGVIAPGDAIGRLTVDSLAMNPGAALAIELDTAGGVPGTDYDQLLVNGLATLNGALAVALTGTSTPAAGDSFTVLTAGSLSGEFAGVANGGFVALADNRGALRVRYDLVPNAVVLTDYQAAPFLAGDYNGDGQVDAADYVVWRDNLGAPAGTLINDPSLAAIGPDQRATWAVNYGATLTAAAAAAVPTPQAAWLLFTVLAAVGWRHARRLG</sequence>
<dbReference type="NCBIfam" id="TIGR02601">
    <property type="entry name" value="autotrns_rpt"/>
    <property type="match status" value="1"/>
</dbReference>
<comment type="pathway">
    <text evidence="1">Glycan metabolism; L-arabinan degradation.</text>
</comment>